<proteinExistence type="predicted"/>
<dbReference type="SUPFAM" id="SSF51735">
    <property type="entry name" value="NAD(P)-binding Rossmann-fold domains"/>
    <property type="match status" value="1"/>
</dbReference>
<gene>
    <name evidence="1" type="ORF">H9K76_12660</name>
</gene>
<dbReference type="Gene3D" id="3.40.50.720">
    <property type="entry name" value="NAD(P)-binding Rossmann-like Domain"/>
    <property type="match status" value="1"/>
</dbReference>
<dbReference type="PANTHER" id="PTHR13812:SF19">
    <property type="entry name" value="KETIMINE REDUCTASE MU-CRYSTALLIN"/>
    <property type="match status" value="1"/>
</dbReference>
<dbReference type="RefSeq" id="WP_187595787.1">
    <property type="nucleotide sequence ID" value="NZ_CP060714.1"/>
</dbReference>
<dbReference type="InterPro" id="IPR023401">
    <property type="entry name" value="ODC_N"/>
</dbReference>
<keyword evidence="2" id="KW-1185">Reference proteome</keyword>
<dbReference type="EMBL" id="CP060714">
    <property type="protein sequence ID" value="QNN55514.1"/>
    <property type="molecule type" value="Genomic_DNA"/>
</dbReference>
<dbReference type="InterPro" id="IPR036291">
    <property type="entry name" value="NAD(P)-bd_dom_sf"/>
</dbReference>
<sequence length="367" mass="39798">MSSTPLPRPTVRTEFLSAGNAARLVSRTGVIECLRRMADAIEADFSRWRDFDKSARIAAHSPSGVIELMPVADADDYAFKYVNGHPVNTRHGLPTVMAFGALADVATGAPRFLSELTLTTALRTAATSLVAARRLARSDSTCMALIGNGSQSEFQALAFIGLLGIRELRLFDTDPAATAKLMRNIAPWAESCGAEIRDCPSVHEAVRGADVVTTLTAHKSRATVFNASMLAPGMHINAVGGDCPGKTELTAAVLKRSSVFVEYEPQTRIEGELQQMPPDFPVTELWEVIAGHAQGRTSHRQVTLFDSVGFALEDYSALRTMQGLARSADLLETIDLIPELHDPKDLFAMVRNAQENVRVSAPLRRRA</sequence>
<dbReference type="PIRSF" id="PIRSF001439">
    <property type="entry name" value="CryM"/>
    <property type="match status" value="1"/>
</dbReference>
<dbReference type="Pfam" id="PF02423">
    <property type="entry name" value="OCD_Mu_crystall"/>
    <property type="match status" value="1"/>
</dbReference>
<dbReference type="InterPro" id="IPR003462">
    <property type="entry name" value="ODC_Mu_crystall"/>
</dbReference>
<dbReference type="KEGG" id="drg:H9K76_12660"/>
<protein>
    <submittedName>
        <fullName evidence="1">Ornithine cyclodeaminase</fullName>
    </submittedName>
</protein>
<name>A0A7G9RIT9_9BURK</name>
<accession>A0A7G9RIT9</accession>
<dbReference type="Gene3D" id="3.30.1780.10">
    <property type="entry name" value="ornithine cyclodeaminase, domain 1"/>
    <property type="match status" value="1"/>
</dbReference>
<dbReference type="AlphaFoldDB" id="A0A7G9RIT9"/>
<dbReference type="PANTHER" id="PTHR13812">
    <property type="entry name" value="KETIMINE REDUCTASE MU-CRYSTALLIN"/>
    <property type="match status" value="1"/>
</dbReference>
<evidence type="ECO:0000313" key="2">
    <source>
        <dbReference type="Proteomes" id="UP000515811"/>
    </source>
</evidence>
<dbReference type="NCBIfam" id="NF005762">
    <property type="entry name" value="PRK07589.1"/>
    <property type="match status" value="1"/>
</dbReference>
<dbReference type="Proteomes" id="UP000515811">
    <property type="component" value="Chromosome"/>
</dbReference>
<reference evidence="1 2" key="1">
    <citation type="submission" date="2020-08" db="EMBL/GenBank/DDBJ databases">
        <title>Genome sequence of Diaphorobacter ruginosibacter DSM 27467T.</title>
        <authorList>
            <person name="Hyun D.-W."/>
            <person name="Bae J.-W."/>
        </authorList>
    </citation>
    <scope>NUCLEOTIDE SEQUENCE [LARGE SCALE GENOMIC DNA]</scope>
    <source>
        <strain evidence="1 2">DSM 27467</strain>
    </source>
</reference>
<evidence type="ECO:0000313" key="1">
    <source>
        <dbReference type="EMBL" id="QNN55514.1"/>
    </source>
</evidence>
<organism evidence="1 2">
    <name type="scientific">Diaphorobacter ruginosibacter</name>
    <dbReference type="NCBI Taxonomy" id="1715720"/>
    <lineage>
        <taxon>Bacteria</taxon>
        <taxon>Pseudomonadati</taxon>
        <taxon>Pseudomonadota</taxon>
        <taxon>Betaproteobacteria</taxon>
        <taxon>Burkholderiales</taxon>
        <taxon>Comamonadaceae</taxon>
        <taxon>Diaphorobacter</taxon>
    </lineage>
</organism>